<gene>
    <name evidence="2" type="ORF">NDU88_010384</name>
</gene>
<proteinExistence type="predicted"/>
<keyword evidence="3" id="KW-1185">Reference proteome</keyword>
<feature type="compositionally biased region" description="Pro residues" evidence="1">
    <location>
        <begin position="25"/>
        <end position="34"/>
    </location>
</feature>
<sequence length="75" mass="8780">MDRAPRRSSREERSGRKSRIGAPDLGPPGSPPPSYWRSWLEEEGWPPRQDKEMSARPARALRWDWVWVRAVVRAL</sequence>
<feature type="compositionally biased region" description="Basic and acidic residues" evidence="1">
    <location>
        <begin position="1"/>
        <end position="15"/>
    </location>
</feature>
<name>A0AAV7QX83_PLEWA</name>
<accession>A0AAV7QX83</accession>
<comment type="caution">
    <text evidence="2">The sequence shown here is derived from an EMBL/GenBank/DDBJ whole genome shotgun (WGS) entry which is preliminary data.</text>
</comment>
<dbReference type="Proteomes" id="UP001066276">
    <property type="component" value="Chromosome 6"/>
</dbReference>
<dbReference type="AlphaFoldDB" id="A0AAV7QX83"/>
<evidence type="ECO:0000313" key="2">
    <source>
        <dbReference type="EMBL" id="KAJ1144082.1"/>
    </source>
</evidence>
<organism evidence="2 3">
    <name type="scientific">Pleurodeles waltl</name>
    <name type="common">Iberian ribbed newt</name>
    <dbReference type="NCBI Taxonomy" id="8319"/>
    <lineage>
        <taxon>Eukaryota</taxon>
        <taxon>Metazoa</taxon>
        <taxon>Chordata</taxon>
        <taxon>Craniata</taxon>
        <taxon>Vertebrata</taxon>
        <taxon>Euteleostomi</taxon>
        <taxon>Amphibia</taxon>
        <taxon>Batrachia</taxon>
        <taxon>Caudata</taxon>
        <taxon>Salamandroidea</taxon>
        <taxon>Salamandridae</taxon>
        <taxon>Pleurodelinae</taxon>
        <taxon>Pleurodeles</taxon>
    </lineage>
</organism>
<evidence type="ECO:0000313" key="3">
    <source>
        <dbReference type="Proteomes" id="UP001066276"/>
    </source>
</evidence>
<feature type="region of interest" description="Disordered" evidence="1">
    <location>
        <begin position="1"/>
        <end position="38"/>
    </location>
</feature>
<reference evidence="2" key="1">
    <citation type="journal article" date="2022" name="bioRxiv">
        <title>Sequencing and chromosome-scale assembly of the giantPleurodeles waltlgenome.</title>
        <authorList>
            <person name="Brown T."/>
            <person name="Elewa A."/>
            <person name="Iarovenko S."/>
            <person name="Subramanian E."/>
            <person name="Araus A.J."/>
            <person name="Petzold A."/>
            <person name="Susuki M."/>
            <person name="Suzuki K.-i.T."/>
            <person name="Hayashi T."/>
            <person name="Toyoda A."/>
            <person name="Oliveira C."/>
            <person name="Osipova E."/>
            <person name="Leigh N.D."/>
            <person name="Simon A."/>
            <person name="Yun M.H."/>
        </authorList>
    </citation>
    <scope>NUCLEOTIDE SEQUENCE</scope>
    <source>
        <strain evidence="2">20211129_DDA</strain>
        <tissue evidence="2">Liver</tissue>
    </source>
</reference>
<protein>
    <submittedName>
        <fullName evidence="2">Uncharacterized protein</fullName>
    </submittedName>
</protein>
<evidence type="ECO:0000256" key="1">
    <source>
        <dbReference type="SAM" id="MobiDB-lite"/>
    </source>
</evidence>
<dbReference type="EMBL" id="JANPWB010000010">
    <property type="protein sequence ID" value="KAJ1144082.1"/>
    <property type="molecule type" value="Genomic_DNA"/>
</dbReference>